<protein>
    <submittedName>
        <fullName evidence="2">Uncharacterized protein</fullName>
    </submittedName>
</protein>
<evidence type="ECO:0000256" key="1">
    <source>
        <dbReference type="SAM" id="MobiDB-lite"/>
    </source>
</evidence>
<feature type="compositionally biased region" description="Basic residues" evidence="1">
    <location>
        <begin position="482"/>
        <end position="497"/>
    </location>
</feature>
<feature type="region of interest" description="Disordered" evidence="1">
    <location>
        <begin position="71"/>
        <end position="143"/>
    </location>
</feature>
<gene>
    <name evidence="2" type="ORF">CBER1_05600</name>
</gene>
<dbReference type="OrthoDB" id="3648913at2759"/>
<feature type="compositionally biased region" description="Basic and acidic residues" evidence="1">
    <location>
        <begin position="123"/>
        <end position="140"/>
    </location>
</feature>
<accession>A0A2S6CFJ9</accession>
<feature type="compositionally biased region" description="Low complexity" evidence="1">
    <location>
        <begin position="80"/>
        <end position="94"/>
    </location>
</feature>
<dbReference type="EMBL" id="PNEN01000455">
    <property type="protein sequence ID" value="PPJ58494.1"/>
    <property type="molecule type" value="Genomic_DNA"/>
</dbReference>
<organism evidence="2 3">
    <name type="scientific">Cercospora berteroae</name>
    <dbReference type="NCBI Taxonomy" id="357750"/>
    <lineage>
        <taxon>Eukaryota</taxon>
        <taxon>Fungi</taxon>
        <taxon>Dikarya</taxon>
        <taxon>Ascomycota</taxon>
        <taxon>Pezizomycotina</taxon>
        <taxon>Dothideomycetes</taxon>
        <taxon>Dothideomycetidae</taxon>
        <taxon>Mycosphaerellales</taxon>
        <taxon>Mycosphaerellaceae</taxon>
        <taxon>Cercospora</taxon>
    </lineage>
</organism>
<feature type="region of interest" description="Disordered" evidence="1">
    <location>
        <begin position="272"/>
        <end position="390"/>
    </location>
</feature>
<feature type="compositionally biased region" description="Basic and acidic residues" evidence="1">
    <location>
        <begin position="275"/>
        <end position="305"/>
    </location>
</feature>
<feature type="region of interest" description="Disordered" evidence="1">
    <location>
        <begin position="158"/>
        <end position="249"/>
    </location>
</feature>
<sequence>MCVIENKTYVYQDNRSQTIQKQYRCHNAPAEGLCNNVRERNTESARVVERRPTSSSSTNIVMADGREYRYFPLSRRSSKRSSTGRSTGNSGRQSPIDSLVSSSPPRPMSRTVRPRAPSPPAPRPDRRVSFHEPTMRRAEILDGTAVYTEVPSLAMPRAPINERRPLDRKSSISSLTNEIDDTEPPLRRQSVKRNRRPSGLNLGLEAPGTTPSSQSSPGLSELPKIYRDRPSTGTASPSHPCRSASGNYRPLEDLRLEEDERQARLVRDALAATEQRQHDRLSREVRNSARKHSEDLSRESSSEAKAKHRQATAAALTGESSRSAKQQEREREIDRRLQADMEQVRLEREAAAMRKRAEYQQQQQLPPSSPTSARTYTYVPTPPPTTISRRPISARTMTDTSSPTLSARTPRYGTAIVHQPIPPRNPLAEQGEYVIQREQARVNDATKRMTEMLENAQLYDEGYDDGTQISGDSSVRSGSDRRYRRGDRRHRRDSYAE</sequence>
<comment type="caution">
    <text evidence="2">The sequence shown here is derived from an EMBL/GenBank/DDBJ whole genome shotgun (WGS) entry which is preliminary data.</text>
</comment>
<proteinExistence type="predicted"/>
<name>A0A2S6CFJ9_9PEZI</name>
<reference evidence="3" key="1">
    <citation type="journal article" date="2017" name="bioRxiv">
        <title>Conservation of a gene cluster reveals novel cercosporin biosynthetic mechanisms and extends production to the genus Colletotrichum.</title>
        <authorList>
            <person name="de Jonge R."/>
            <person name="Ebert M.K."/>
            <person name="Huitt-Roehl C.R."/>
            <person name="Pal P."/>
            <person name="Suttle J.C."/>
            <person name="Spanner R.E."/>
            <person name="Neubauer J.D."/>
            <person name="Jurick W.M.II."/>
            <person name="Stott K.A."/>
            <person name="Secor G.A."/>
            <person name="Thomma B.P.H.J."/>
            <person name="Van de Peer Y."/>
            <person name="Townsend C.A."/>
            <person name="Bolton M.D."/>
        </authorList>
    </citation>
    <scope>NUCLEOTIDE SEQUENCE [LARGE SCALE GENOMIC DNA]</scope>
    <source>
        <strain evidence="3">CBS538.71</strain>
    </source>
</reference>
<dbReference type="Proteomes" id="UP000237631">
    <property type="component" value="Unassembled WGS sequence"/>
</dbReference>
<evidence type="ECO:0000313" key="2">
    <source>
        <dbReference type="EMBL" id="PPJ58494.1"/>
    </source>
</evidence>
<feature type="compositionally biased region" description="Basic and acidic residues" evidence="1">
    <location>
        <begin position="325"/>
        <end position="358"/>
    </location>
</feature>
<dbReference type="STRING" id="357750.A0A2S6CFJ9"/>
<feature type="region of interest" description="Disordered" evidence="1">
    <location>
        <begin position="44"/>
        <end position="63"/>
    </location>
</feature>
<feature type="compositionally biased region" description="Basic and acidic residues" evidence="1">
    <location>
        <begin position="160"/>
        <end position="170"/>
    </location>
</feature>
<keyword evidence="3" id="KW-1185">Reference proteome</keyword>
<evidence type="ECO:0000313" key="3">
    <source>
        <dbReference type="Proteomes" id="UP000237631"/>
    </source>
</evidence>
<dbReference type="AlphaFoldDB" id="A0A2S6CFJ9"/>
<feature type="compositionally biased region" description="Low complexity" evidence="1">
    <location>
        <begin position="207"/>
        <end position="223"/>
    </location>
</feature>
<feature type="region of interest" description="Disordered" evidence="1">
    <location>
        <begin position="459"/>
        <end position="497"/>
    </location>
</feature>